<dbReference type="PANTHER" id="PTHR46972:SF1">
    <property type="entry name" value="FAD DEPENDENT OXIDOREDUCTASE DOMAIN-CONTAINING PROTEIN"/>
    <property type="match status" value="1"/>
</dbReference>
<dbReference type="EMBL" id="CVMT01000001">
    <property type="protein sequence ID" value="CRG83524.1"/>
    <property type="molecule type" value="Genomic_DNA"/>
</dbReference>
<evidence type="ECO:0000313" key="6">
    <source>
        <dbReference type="EMBL" id="CRG83524.1"/>
    </source>
</evidence>
<dbReference type="InterPro" id="IPR036188">
    <property type="entry name" value="FAD/NAD-bd_sf"/>
</dbReference>
<evidence type="ECO:0000313" key="7">
    <source>
        <dbReference type="Proteomes" id="UP000054383"/>
    </source>
</evidence>
<name>A0A0U1LKG7_TALIS</name>
<feature type="domain" description="FAD-binding" evidence="5">
    <location>
        <begin position="288"/>
        <end position="324"/>
    </location>
</feature>
<keyword evidence="2" id="KW-0274">FAD</keyword>
<proteinExistence type="predicted"/>
<keyword evidence="1" id="KW-0285">Flavoprotein</keyword>
<feature type="domain" description="FAD-binding" evidence="5">
    <location>
        <begin position="5"/>
        <end position="158"/>
    </location>
</feature>
<dbReference type="STRING" id="28573.A0A0U1LKG7"/>
<evidence type="ECO:0000256" key="1">
    <source>
        <dbReference type="ARBA" id="ARBA00022630"/>
    </source>
</evidence>
<dbReference type="OMA" id="HELCADW"/>
<reference evidence="6 7" key="1">
    <citation type="submission" date="2015-04" db="EMBL/GenBank/DDBJ databases">
        <authorList>
            <person name="Syromyatnikov M.Y."/>
            <person name="Popov V.N."/>
        </authorList>
    </citation>
    <scope>NUCLEOTIDE SEQUENCE [LARGE SCALE GENOMIC DNA]</scope>
    <source>
        <strain evidence="6">WF-38-12</strain>
    </source>
</reference>
<organism evidence="6 7">
    <name type="scientific">Talaromyces islandicus</name>
    <name type="common">Penicillium islandicum</name>
    <dbReference type="NCBI Taxonomy" id="28573"/>
    <lineage>
        <taxon>Eukaryota</taxon>
        <taxon>Fungi</taxon>
        <taxon>Dikarya</taxon>
        <taxon>Ascomycota</taxon>
        <taxon>Pezizomycotina</taxon>
        <taxon>Eurotiomycetes</taxon>
        <taxon>Eurotiomycetidae</taxon>
        <taxon>Eurotiales</taxon>
        <taxon>Trichocomaceae</taxon>
        <taxon>Talaromyces</taxon>
        <taxon>Talaromyces sect. Islandici</taxon>
    </lineage>
</organism>
<dbReference type="Pfam" id="PF01494">
    <property type="entry name" value="FAD_binding_3"/>
    <property type="match status" value="2"/>
</dbReference>
<dbReference type="GO" id="GO:0071949">
    <property type="term" value="F:FAD binding"/>
    <property type="evidence" value="ECO:0007669"/>
    <property type="project" value="InterPro"/>
</dbReference>
<sequence length="376" mass="41038">MSPKIAIVGAGPAGLALASILCRNGITPTVFEGDASPTARPQGGSLDLHPQTGQAALAACGLTDEFEKYVRYDGQDIVLSDKNGNRLFDIKNQETGRPEIDRVQLRRILLDSIPEGVIRWGQRLVSATQDTLRFQDGHTESGFDLIVGADGVWSKIRPLCCYVTPFYSGITGVEMTLQETSTKHPELSKAIGNGSFFAFASDDGRALQFQRNDNDTIKCYAYMRKPDNWPKISGIDWKDPESIRASLKPDYADWTPELSRVIDEFDGTAAPRPLYILPPILRWPSQKSVTIIGDAAHVMTPFAGEGVNMALADAMNLAKAIIAHPDDIAGAIHKSEVKMWDAAKGAASLAWENTLMRYEPGGLEKTAAKLATMMKK</sequence>
<dbReference type="PRINTS" id="PR00420">
    <property type="entry name" value="RNGMNOXGNASE"/>
</dbReference>
<dbReference type="InterPro" id="IPR002938">
    <property type="entry name" value="FAD-bd"/>
</dbReference>
<dbReference type="AlphaFoldDB" id="A0A0U1LKG7"/>
<evidence type="ECO:0000256" key="2">
    <source>
        <dbReference type="ARBA" id="ARBA00022827"/>
    </source>
</evidence>
<evidence type="ECO:0000256" key="3">
    <source>
        <dbReference type="ARBA" id="ARBA00023002"/>
    </source>
</evidence>
<evidence type="ECO:0000256" key="4">
    <source>
        <dbReference type="ARBA" id="ARBA00023033"/>
    </source>
</evidence>
<dbReference type="PANTHER" id="PTHR46972">
    <property type="entry name" value="MONOOXYGENASE ASQM-RELATED"/>
    <property type="match status" value="1"/>
</dbReference>
<keyword evidence="7" id="KW-1185">Reference proteome</keyword>
<dbReference type="SUPFAM" id="SSF51905">
    <property type="entry name" value="FAD/NAD(P)-binding domain"/>
    <property type="match status" value="1"/>
</dbReference>
<keyword evidence="3" id="KW-0560">Oxidoreductase</keyword>
<protein>
    <recommendedName>
        <fullName evidence="5">FAD-binding domain-containing protein</fullName>
    </recommendedName>
</protein>
<keyword evidence="4" id="KW-0503">Monooxygenase</keyword>
<gene>
    <name evidence="6" type="ORF">PISL3812_00876</name>
</gene>
<accession>A0A0U1LKG7</accession>
<dbReference type="Proteomes" id="UP000054383">
    <property type="component" value="Unassembled WGS sequence"/>
</dbReference>
<dbReference type="OrthoDB" id="655030at2759"/>
<evidence type="ECO:0000259" key="5">
    <source>
        <dbReference type="Pfam" id="PF01494"/>
    </source>
</evidence>
<dbReference type="Gene3D" id="3.50.50.60">
    <property type="entry name" value="FAD/NAD(P)-binding domain"/>
    <property type="match status" value="1"/>
</dbReference>
<dbReference type="GO" id="GO:0004497">
    <property type="term" value="F:monooxygenase activity"/>
    <property type="evidence" value="ECO:0007669"/>
    <property type="project" value="UniProtKB-KW"/>
</dbReference>